<dbReference type="FunFam" id="2.170.270.10:FF:000051">
    <property type="entry name" value="Histone-lysine N-methyltransferase, H3 lysine-9 specific SUVH6"/>
    <property type="match status" value="1"/>
</dbReference>
<evidence type="ECO:0000259" key="11">
    <source>
        <dbReference type="PROSITE" id="PS50280"/>
    </source>
</evidence>
<dbReference type="GO" id="GO:0005634">
    <property type="term" value="C:nucleus"/>
    <property type="evidence" value="ECO:0007669"/>
    <property type="project" value="UniProtKB-SubCell"/>
</dbReference>
<dbReference type="PANTHER" id="PTHR45660">
    <property type="entry name" value="HISTONE-LYSINE N-METHYLTRANSFERASE SETMAR"/>
    <property type="match status" value="1"/>
</dbReference>
<evidence type="ECO:0000256" key="8">
    <source>
        <dbReference type="ARBA" id="ARBA00023328"/>
    </source>
</evidence>
<dbReference type="PROSITE" id="PS50867">
    <property type="entry name" value="PRE_SET"/>
    <property type="match status" value="1"/>
</dbReference>
<evidence type="ECO:0000256" key="2">
    <source>
        <dbReference type="ARBA" id="ARBA00022454"/>
    </source>
</evidence>
<keyword evidence="4" id="KW-0808">Transferase</keyword>
<dbReference type="Gene3D" id="2.30.280.10">
    <property type="entry name" value="SRA-YDG"/>
    <property type="match status" value="1"/>
</dbReference>
<dbReference type="EMBL" id="CABITT030000006">
    <property type="protein sequence ID" value="VVB08377.1"/>
    <property type="molecule type" value="Genomic_DNA"/>
</dbReference>
<keyword evidence="6" id="KW-0156">Chromatin regulator</keyword>
<feature type="domain" description="YDG" evidence="14">
    <location>
        <begin position="455"/>
        <end position="611"/>
    </location>
</feature>
<dbReference type="AlphaFoldDB" id="A0A565C464"/>
<evidence type="ECO:0000256" key="9">
    <source>
        <dbReference type="PROSITE-ProRule" id="PRU00358"/>
    </source>
</evidence>
<dbReference type="InterPro" id="IPR025794">
    <property type="entry name" value="H3-K9-MeTrfase_plant"/>
</dbReference>
<gene>
    <name evidence="15" type="ORF">ANE_LOCUS18821</name>
</gene>
<evidence type="ECO:0000256" key="10">
    <source>
        <dbReference type="SAM" id="MobiDB-lite"/>
    </source>
</evidence>
<dbReference type="PROSITE" id="PS51015">
    <property type="entry name" value="YDG"/>
    <property type="match status" value="1"/>
</dbReference>
<dbReference type="GO" id="GO:0042054">
    <property type="term" value="F:histone methyltransferase activity"/>
    <property type="evidence" value="ECO:0007669"/>
    <property type="project" value="InterPro"/>
</dbReference>
<dbReference type="SMART" id="SM00468">
    <property type="entry name" value="PreSET"/>
    <property type="match status" value="1"/>
</dbReference>
<evidence type="ECO:0000259" key="12">
    <source>
        <dbReference type="PROSITE" id="PS50867"/>
    </source>
</evidence>
<reference evidence="15" key="1">
    <citation type="submission" date="2019-07" db="EMBL/GenBank/DDBJ databases">
        <authorList>
            <person name="Dittberner H."/>
        </authorList>
    </citation>
    <scope>NUCLEOTIDE SEQUENCE [LARGE SCALE GENOMIC DNA]</scope>
</reference>
<dbReference type="InterPro" id="IPR007728">
    <property type="entry name" value="Pre-SET_dom"/>
</dbReference>
<feature type="compositionally biased region" description="Low complexity" evidence="10">
    <location>
        <begin position="383"/>
        <end position="397"/>
    </location>
</feature>
<evidence type="ECO:0000256" key="5">
    <source>
        <dbReference type="ARBA" id="ARBA00022691"/>
    </source>
</evidence>
<dbReference type="PROSITE" id="PS50868">
    <property type="entry name" value="POST_SET"/>
    <property type="match status" value="1"/>
</dbReference>
<feature type="region of interest" description="Disordered" evidence="10">
    <location>
        <begin position="16"/>
        <end position="40"/>
    </location>
</feature>
<dbReference type="SUPFAM" id="SSF88697">
    <property type="entry name" value="PUA domain-like"/>
    <property type="match status" value="1"/>
</dbReference>
<keyword evidence="5" id="KW-0949">S-adenosyl-L-methionine</keyword>
<dbReference type="SUPFAM" id="SSF82199">
    <property type="entry name" value="SET domain"/>
    <property type="match status" value="1"/>
</dbReference>
<organism evidence="15 16">
    <name type="scientific">Arabis nemorensis</name>
    <dbReference type="NCBI Taxonomy" id="586526"/>
    <lineage>
        <taxon>Eukaryota</taxon>
        <taxon>Viridiplantae</taxon>
        <taxon>Streptophyta</taxon>
        <taxon>Embryophyta</taxon>
        <taxon>Tracheophyta</taxon>
        <taxon>Spermatophyta</taxon>
        <taxon>Magnoliopsida</taxon>
        <taxon>eudicotyledons</taxon>
        <taxon>Gunneridae</taxon>
        <taxon>Pentapetalae</taxon>
        <taxon>rosids</taxon>
        <taxon>malvids</taxon>
        <taxon>Brassicales</taxon>
        <taxon>Brassicaceae</taxon>
        <taxon>Arabideae</taxon>
        <taxon>Arabis</taxon>
    </lineage>
</organism>
<dbReference type="PROSITE" id="PS50280">
    <property type="entry name" value="SET"/>
    <property type="match status" value="1"/>
</dbReference>
<dbReference type="Pfam" id="PF05033">
    <property type="entry name" value="Pre-SET"/>
    <property type="match status" value="1"/>
</dbReference>
<dbReference type="Pfam" id="PF00856">
    <property type="entry name" value="SET"/>
    <property type="match status" value="1"/>
</dbReference>
<feature type="domain" description="SET" evidence="11">
    <location>
        <begin position="744"/>
        <end position="886"/>
    </location>
</feature>
<keyword evidence="7 9" id="KW-0539">Nucleus</keyword>
<dbReference type="GO" id="GO:0003690">
    <property type="term" value="F:double-stranded DNA binding"/>
    <property type="evidence" value="ECO:0007669"/>
    <property type="project" value="TreeGrafter"/>
</dbReference>
<evidence type="ECO:0000256" key="3">
    <source>
        <dbReference type="ARBA" id="ARBA00022603"/>
    </source>
</evidence>
<protein>
    <recommendedName>
        <fullName evidence="17">Histone-lysine N-methyltransferase</fullName>
    </recommendedName>
</protein>
<evidence type="ECO:0000259" key="14">
    <source>
        <dbReference type="PROSITE" id="PS51015"/>
    </source>
</evidence>
<evidence type="ECO:0000259" key="13">
    <source>
        <dbReference type="PROSITE" id="PS50868"/>
    </source>
</evidence>
<dbReference type="Proteomes" id="UP000489600">
    <property type="component" value="Unassembled WGS sequence"/>
</dbReference>
<dbReference type="OrthoDB" id="5792673at2759"/>
<evidence type="ECO:0000256" key="6">
    <source>
        <dbReference type="ARBA" id="ARBA00022853"/>
    </source>
</evidence>
<keyword evidence="8" id="KW-0137">Centromere</keyword>
<feature type="domain" description="Post-SET" evidence="13">
    <location>
        <begin position="900"/>
        <end position="916"/>
    </location>
</feature>
<dbReference type="Gene3D" id="2.170.270.10">
    <property type="entry name" value="SET domain"/>
    <property type="match status" value="1"/>
</dbReference>
<dbReference type="GO" id="GO:0032259">
    <property type="term" value="P:methylation"/>
    <property type="evidence" value="ECO:0007669"/>
    <property type="project" value="UniProtKB-KW"/>
</dbReference>
<dbReference type="InterPro" id="IPR051357">
    <property type="entry name" value="H3K9_HMTase_SUVAR3-9"/>
</dbReference>
<comment type="caution">
    <text evidence="15">The sequence shown here is derived from an EMBL/GenBank/DDBJ whole genome shotgun (WGS) entry which is preliminary data.</text>
</comment>
<accession>A0A565C464</accession>
<feature type="compositionally biased region" description="Polar residues" evidence="10">
    <location>
        <begin position="16"/>
        <end position="28"/>
    </location>
</feature>
<sequence length="916" mass="101307">MSFGMGVMENMVHTESSNVGSLSKNGNGSEEKLGGNVLQNGSYNTASTGMLKYKRRKVYAVRDFPPGCGTIATRLRSRMGVKTCQNGKAADDDELREGSCGRSFEAKVESLVKEEENLGQRDEQPCNDMEVAVTAGVESHVVNMLKQEQEPMKDELMYAPEDENFTENARDPVEVQPLSVCLPDGNGEHFICESITSVDAAMGSVGGQSIVTKQLHERRADVVRDFPSKTGTKRSNSVKSVKVDVSTGENLVLDKSDSGVSSGRTQNMVRDMVVYAEEPDLGRDHLDQSLAKSITTYVPEPLEPARSNGTVPKPIHVAGRKKAKKGIALHAPLKLTKISREYGEGSRTRNSEKNLYLRERLSPDIEEFLDQEIARHPQTVQVGIPPSHPSGSSSGDSMRSKVKETLRLFHGACRKILQEIEAKPVPGKRVRVDYIASNILKSKGKFLNTGVQIVGTVPGIEVGDEFQYRMELNILGIHKPSQGGIDYVKDGDGIIATSIVASGGYDDEVDNTGVMTYTGQGGNVIKVNKKGKEEKEPEDQQLITGNLALANSINRKNPVRVIRGSDKAAKKKSSVDARGRHYVYDGLYLVEEYWQETGPHGMKVFKYKLRRIPGQPELSWKVVTKSKKSKYREGLCRLDISEGTERLPICAVNEIDDEKPPMFVYTAKMIYPDWCRPIPPKACGCIKRCMEARNCACVAKNGGEIPYNHDGAVVDAKNLIYECGPLCKCPSSCYLRVTQHGIKFPLEIFKTESRGWGVRSLSSIPSGSFICEYVGELLEDNEAERRTGNDEYLFDIGNRYDTSLAEGMSKLMPGTQSDIAMEEETSGFTIDAAAKGNVGRFINHSCSPNLYAQNVLYDHEDTRIPHVMFFAMDNIPPLQELCYHYNYVIDQVRDSNGNVKKKTCHCGSSECTGRLY</sequence>
<keyword evidence="16" id="KW-1185">Reference proteome</keyword>
<evidence type="ECO:0008006" key="17">
    <source>
        <dbReference type="Google" id="ProtNLM"/>
    </source>
</evidence>
<dbReference type="GO" id="GO:0000775">
    <property type="term" value="C:chromosome, centromeric region"/>
    <property type="evidence" value="ECO:0007669"/>
    <property type="project" value="UniProtKB-SubCell"/>
</dbReference>
<evidence type="ECO:0000256" key="4">
    <source>
        <dbReference type="ARBA" id="ARBA00022679"/>
    </source>
</evidence>
<dbReference type="InterPro" id="IPR015947">
    <property type="entry name" value="PUA-like_sf"/>
</dbReference>
<dbReference type="SMART" id="SM00317">
    <property type="entry name" value="SET"/>
    <property type="match status" value="1"/>
</dbReference>
<keyword evidence="2" id="KW-0158">Chromosome</keyword>
<dbReference type="GO" id="GO:0008270">
    <property type="term" value="F:zinc ion binding"/>
    <property type="evidence" value="ECO:0007669"/>
    <property type="project" value="InterPro"/>
</dbReference>
<dbReference type="SMART" id="SM00466">
    <property type="entry name" value="SRA"/>
    <property type="match status" value="1"/>
</dbReference>
<evidence type="ECO:0000313" key="16">
    <source>
        <dbReference type="Proteomes" id="UP000489600"/>
    </source>
</evidence>
<proteinExistence type="predicted"/>
<dbReference type="InterPro" id="IPR001214">
    <property type="entry name" value="SET_dom"/>
</dbReference>
<feature type="region of interest" description="Disordered" evidence="10">
    <location>
        <begin position="381"/>
        <end position="400"/>
    </location>
</feature>
<dbReference type="CDD" id="cd10545">
    <property type="entry name" value="SET_AtSUVH-like"/>
    <property type="match status" value="1"/>
</dbReference>
<evidence type="ECO:0000313" key="15">
    <source>
        <dbReference type="EMBL" id="VVB08377.1"/>
    </source>
</evidence>
<dbReference type="SMART" id="SM00508">
    <property type="entry name" value="PostSET"/>
    <property type="match status" value="1"/>
</dbReference>
<dbReference type="PROSITE" id="PS51575">
    <property type="entry name" value="SAM_MT43_SUVAR39_2"/>
    <property type="match status" value="1"/>
</dbReference>
<dbReference type="InterPro" id="IPR003105">
    <property type="entry name" value="SRA_YDG"/>
</dbReference>
<dbReference type="PANTHER" id="PTHR45660:SF46">
    <property type="entry name" value="HISTONE-LYSINE N-METHYLTRANSFERASE, H3 LYSINE-9 SPECIFIC SUVH6"/>
    <property type="match status" value="1"/>
</dbReference>
<comment type="subcellular location">
    <subcellularLocation>
        <location evidence="1">Chromosome</location>
        <location evidence="1">Centromere</location>
    </subcellularLocation>
    <subcellularLocation>
        <location evidence="9">Nucleus</location>
    </subcellularLocation>
</comment>
<dbReference type="InterPro" id="IPR003616">
    <property type="entry name" value="Post-SET_dom"/>
</dbReference>
<evidence type="ECO:0000256" key="1">
    <source>
        <dbReference type="ARBA" id="ARBA00004584"/>
    </source>
</evidence>
<feature type="domain" description="Pre-SET" evidence="12">
    <location>
        <begin position="681"/>
        <end position="741"/>
    </location>
</feature>
<keyword evidence="3" id="KW-0489">Methyltransferase</keyword>
<dbReference type="InterPro" id="IPR046341">
    <property type="entry name" value="SET_dom_sf"/>
</dbReference>
<name>A0A565C464_9BRAS</name>
<dbReference type="InterPro" id="IPR036987">
    <property type="entry name" value="SRA-YDG_sf"/>
</dbReference>
<dbReference type="Pfam" id="PF02182">
    <property type="entry name" value="SAD_SRA"/>
    <property type="match status" value="1"/>
</dbReference>
<evidence type="ECO:0000256" key="7">
    <source>
        <dbReference type="ARBA" id="ARBA00023242"/>
    </source>
</evidence>